<reference evidence="1 2" key="1">
    <citation type="submission" date="2015-06" db="EMBL/GenBank/DDBJ databases">
        <title>Draft genome assembly of filamentous brackish cyanobacterium Limnoraphis robusta strain CS-951.</title>
        <authorList>
            <person name="Willis A."/>
            <person name="Parks M."/>
            <person name="Burford M.A."/>
        </authorList>
    </citation>
    <scope>NUCLEOTIDE SEQUENCE [LARGE SCALE GENOMIC DNA]</scope>
    <source>
        <strain evidence="1 2">CS-951</strain>
    </source>
</reference>
<evidence type="ECO:0000313" key="2">
    <source>
        <dbReference type="Proteomes" id="UP000033607"/>
    </source>
</evidence>
<proteinExistence type="predicted"/>
<evidence type="ECO:0008006" key="3">
    <source>
        <dbReference type="Google" id="ProtNLM"/>
    </source>
</evidence>
<dbReference type="Gene3D" id="1.10.10.10">
    <property type="entry name" value="Winged helix-like DNA-binding domain superfamily/Winged helix DNA-binding domain"/>
    <property type="match status" value="1"/>
</dbReference>
<gene>
    <name evidence="1" type="ORF">WN50_26360</name>
</gene>
<dbReference type="Pfam" id="PF13730">
    <property type="entry name" value="HTH_36"/>
    <property type="match status" value="1"/>
</dbReference>
<organism evidence="1 2">
    <name type="scientific">Limnoraphis robusta CS-951</name>
    <dbReference type="NCBI Taxonomy" id="1637645"/>
    <lineage>
        <taxon>Bacteria</taxon>
        <taxon>Bacillati</taxon>
        <taxon>Cyanobacteriota</taxon>
        <taxon>Cyanophyceae</taxon>
        <taxon>Oscillatoriophycideae</taxon>
        <taxon>Oscillatoriales</taxon>
        <taxon>Sirenicapillariaceae</taxon>
        <taxon>Limnoraphis</taxon>
    </lineage>
</organism>
<dbReference type="InterPro" id="IPR036388">
    <property type="entry name" value="WH-like_DNA-bd_sf"/>
</dbReference>
<protein>
    <recommendedName>
        <fullName evidence="3">MarR family transcriptional regulator</fullName>
    </recommendedName>
</protein>
<dbReference type="OrthoDB" id="491020at2"/>
<dbReference type="SUPFAM" id="SSF46785">
    <property type="entry name" value="Winged helix' DNA-binding domain"/>
    <property type="match status" value="1"/>
</dbReference>
<accession>A0A0F5YAL7</accession>
<dbReference type="Proteomes" id="UP000033607">
    <property type="component" value="Unassembled WGS sequence"/>
</dbReference>
<dbReference type="InterPro" id="IPR036390">
    <property type="entry name" value="WH_DNA-bd_sf"/>
</dbReference>
<sequence length="117" mass="13808">MIFIHADLDLYGLNPYQFRLYAHIARRGKCYSSLQTIARICKMSVRKAQYGLKELESLGMIKKEIRQGKTDVYELTNREEWKEVERDSESEAEREKVKASLSKLEEKDAELQDFWAN</sequence>
<comment type="caution">
    <text evidence="1">The sequence shown here is derived from an EMBL/GenBank/DDBJ whole genome shotgun (WGS) entry which is preliminary data.</text>
</comment>
<name>A0A0F5YAL7_9CYAN</name>
<evidence type="ECO:0000313" key="1">
    <source>
        <dbReference type="EMBL" id="KKD35255.1"/>
    </source>
</evidence>
<dbReference type="EMBL" id="LATL02000002">
    <property type="protein sequence ID" value="KKD35255.1"/>
    <property type="molecule type" value="Genomic_DNA"/>
</dbReference>
<dbReference type="AlphaFoldDB" id="A0A0F5YAL7"/>